<dbReference type="Gene3D" id="3.40.50.720">
    <property type="entry name" value="NAD(P)-binding Rossmann-like Domain"/>
    <property type="match status" value="1"/>
</dbReference>
<comment type="similarity">
    <text evidence="1 3">Belongs to the short-chain dehydrogenases/reductases (SDR) family.</text>
</comment>
<proteinExistence type="inferred from homology"/>
<dbReference type="RefSeq" id="WP_119660395.1">
    <property type="nucleotide sequence ID" value="NZ_QUAL01000132.1"/>
</dbReference>
<comment type="caution">
    <text evidence="4">The sequence shown here is derived from an EMBL/GenBank/DDBJ whole genome shotgun (WGS) entry which is preliminary data.</text>
</comment>
<dbReference type="InterPro" id="IPR002347">
    <property type="entry name" value="SDR_fam"/>
</dbReference>
<evidence type="ECO:0000256" key="1">
    <source>
        <dbReference type="ARBA" id="ARBA00006484"/>
    </source>
</evidence>
<dbReference type="Proteomes" id="UP000284057">
    <property type="component" value="Unassembled WGS sequence"/>
</dbReference>
<sequence length="268" mass="28018">MSETTTPHVAIVTGANAGIGAATAVALGRRGVSVLVAFFRPGDAEGQEEAYNRARRGDATDVVAAIEAAGARAHAVEADLTDPAAPARLFDLAEQHLGPVDVLVNNASGWVQDTFTPASTDRFGRPMTQVTEATFRQQFGVDAMAPALLIAEFARRHVARGGTWGRIVGLTSGGQHGFPTEVSYGAAKAAQENYTMSASIELAPYGVTANIVYPPVTDTGWVTDEVRAAVAASNDHTHVATPGEVAEVIAWVVSEEAKLLTGSVVRLR</sequence>
<protein>
    <submittedName>
        <fullName evidence="4">SDR family oxidoreductase</fullName>
    </submittedName>
</protein>
<dbReference type="EMBL" id="QUAL01000132">
    <property type="protein sequence ID" value="RIQ22786.1"/>
    <property type="molecule type" value="Genomic_DNA"/>
</dbReference>
<evidence type="ECO:0000313" key="5">
    <source>
        <dbReference type="Proteomes" id="UP000284057"/>
    </source>
</evidence>
<evidence type="ECO:0000313" key="4">
    <source>
        <dbReference type="EMBL" id="RIQ22786.1"/>
    </source>
</evidence>
<gene>
    <name evidence="4" type="ORF">DY240_13500</name>
</gene>
<dbReference type="Pfam" id="PF00106">
    <property type="entry name" value="adh_short"/>
    <property type="match status" value="1"/>
</dbReference>
<dbReference type="SUPFAM" id="SSF51735">
    <property type="entry name" value="NAD(P)-binding Rossmann-fold domains"/>
    <property type="match status" value="1"/>
</dbReference>
<name>A0A418KQK7_9ACTN</name>
<dbReference type="PRINTS" id="PR00081">
    <property type="entry name" value="GDHRDH"/>
</dbReference>
<dbReference type="OrthoDB" id="3571370at2"/>
<dbReference type="PANTHER" id="PTHR43639">
    <property type="entry name" value="OXIDOREDUCTASE, SHORT-CHAIN DEHYDROGENASE/REDUCTASE FAMILY (AFU_ORTHOLOGUE AFUA_5G02870)"/>
    <property type="match status" value="1"/>
</dbReference>
<dbReference type="AlphaFoldDB" id="A0A418KQK7"/>
<accession>A0A418KQK7</accession>
<evidence type="ECO:0000256" key="2">
    <source>
        <dbReference type="ARBA" id="ARBA00023002"/>
    </source>
</evidence>
<organism evidence="4 5">
    <name type="scientific">Jiangella rhizosphaerae</name>
    <dbReference type="NCBI Taxonomy" id="2293569"/>
    <lineage>
        <taxon>Bacteria</taxon>
        <taxon>Bacillati</taxon>
        <taxon>Actinomycetota</taxon>
        <taxon>Actinomycetes</taxon>
        <taxon>Jiangellales</taxon>
        <taxon>Jiangellaceae</taxon>
        <taxon>Jiangella</taxon>
    </lineage>
</organism>
<dbReference type="PANTHER" id="PTHR43639:SF1">
    <property type="entry name" value="SHORT-CHAIN DEHYDROGENASE_REDUCTASE FAMILY PROTEIN"/>
    <property type="match status" value="1"/>
</dbReference>
<dbReference type="CDD" id="cd05233">
    <property type="entry name" value="SDR_c"/>
    <property type="match status" value="1"/>
</dbReference>
<dbReference type="PRINTS" id="PR00080">
    <property type="entry name" value="SDRFAMILY"/>
</dbReference>
<reference evidence="4 5" key="1">
    <citation type="submission" date="2018-09" db="EMBL/GenBank/DDBJ databases">
        <title>Isolation, diversity and antifungal activity of actinobacteria from wheat.</title>
        <authorList>
            <person name="Han C."/>
        </authorList>
    </citation>
    <scope>NUCLEOTIDE SEQUENCE [LARGE SCALE GENOMIC DNA]</scope>
    <source>
        <strain evidence="4 5">NEAU-YY265</strain>
    </source>
</reference>
<keyword evidence="2" id="KW-0560">Oxidoreductase</keyword>
<evidence type="ECO:0000256" key="3">
    <source>
        <dbReference type="RuleBase" id="RU000363"/>
    </source>
</evidence>
<keyword evidence="5" id="KW-1185">Reference proteome</keyword>
<dbReference type="GO" id="GO:0016491">
    <property type="term" value="F:oxidoreductase activity"/>
    <property type="evidence" value="ECO:0007669"/>
    <property type="project" value="UniProtKB-KW"/>
</dbReference>
<dbReference type="InterPro" id="IPR036291">
    <property type="entry name" value="NAD(P)-bd_dom_sf"/>
</dbReference>